<dbReference type="RefSeq" id="WP_079290791.1">
    <property type="nucleotide sequence ID" value="NZ_MWPS01000026.1"/>
</dbReference>
<evidence type="ECO:0000313" key="5">
    <source>
        <dbReference type="EMBL" id="OPG15750.1"/>
    </source>
</evidence>
<dbReference type="SUPFAM" id="SSF56752">
    <property type="entry name" value="D-aminoacid aminotransferase-like PLP-dependent enzymes"/>
    <property type="match status" value="1"/>
</dbReference>
<dbReference type="FunFam" id="3.20.10.10:FF:000002">
    <property type="entry name" value="D-alanine aminotransferase"/>
    <property type="match status" value="1"/>
</dbReference>
<evidence type="ECO:0000313" key="6">
    <source>
        <dbReference type="Proteomes" id="UP000190229"/>
    </source>
</evidence>
<dbReference type="GO" id="GO:0008652">
    <property type="term" value="P:amino acid biosynthetic process"/>
    <property type="evidence" value="ECO:0007669"/>
    <property type="project" value="UniProtKB-ARBA"/>
</dbReference>
<dbReference type="Gene3D" id="3.30.470.10">
    <property type="match status" value="1"/>
</dbReference>
<dbReference type="EMBL" id="MWPS01000026">
    <property type="protein sequence ID" value="OPG15750.1"/>
    <property type="molecule type" value="Genomic_DNA"/>
</dbReference>
<proteinExistence type="inferred from homology"/>
<name>A0A1V4ESC7_9BACL</name>
<evidence type="ECO:0000256" key="3">
    <source>
        <dbReference type="ARBA" id="ARBA00011738"/>
    </source>
</evidence>
<dbReference type="InterPro" id="IPR050571">
    <property type="entry name" value="Class-IV_PLP-Dep_Aminotrnsfr"/>
</dbReference>
<dbReference type="PANTHER" id="PTHR42743:SF10">
    <property type="entry name" value="D-ALANINE AMINOTRANSFERASE"/>
    <property type="match status" value="1"/>
</dbReference>
<comment type="similarity">
    <text evidence="2">Belongs to the class-IV pyridoxal-phosphate-dependent aminotransferase family.</text>
</comment>
<protein>
    <recommendedName>
        <fullName evidence="7">D-amino-acid transaminase</fullName>
    </recommendedName>
</protein>
<comment type="subunit">
    <text evidence="3">Homodimer.</text>
</comment>
<sequence length="291" mass="33173">MADDYRDGIAFDGERFLPIEKAMVPLEDRAHQFGDGIYEVIRIYQGTFFKLEEHMKRLERSAQAVALTLPYEMSKIMELIEKARLASECKEAALYIQVSRGAARRDHPFPDAPARLTMTVRPVFTEKTTALRRLGQRVMTTEDIRWSWCYIKSLNLLPNVLMKQRALDAGFNDAIFVRDGLVTEGTSSNIAILRDRTLYTHPANQAILHGVTRHVVLELAREIGISVVEKAFTVKELKEADEAFTMSTIAEIVPIRQVDEALIKNGNVDEFELTHLLQERFAAQHSRDLVK</sequence>
<keyword evidence="4" id="KW-0663">Pyridoxal phosphate</keyword>
<organism evidence="5 6">
    <name type="scientific">Ferroacidibacillus organovorans</name>
    <dbReference type="NCBI Taxonomy" id="1765683"/>
    <lineage>
        <taxon>Bacteria</taxon>
        <taxon>Bacillati</taxon>
        <taxon>Bacillota</taxon>
        <taxon>Bacilli</taxon>
        <taxon>Bacillales</taxon>
        <taxon>Alicyclobacillaceae</taxon>
        <taxon>Ferroacidibacillus</taxon>
    </lineage>
</organism>
<evidence type="ECO:0000256" key="4">
    <source>
        <dbReference type="ARBA" id="ARBA00022898"/>
    </source>
</evidence>
<comment type="cofactor">
    <cofactor evidence="1">
        <name>pyridoxal 5'-phosphate</name>
        <dbReference type="ChEBI" id="CHEBI:597326"/>
    </cofactor>
</comment>
<dbReference type="InterPro" id="IPR001544">
    <property type="entry name" value="Aminotrans_IV"/>
</dbReference>
<dbReference type="Pfam" id="PF01063">
    <property type="entry name" value="Aminotran_4"/>
    <property type="match status" value="1"/>
</dbReference>
<dbReference type="GO" id="GO:0005829">
    <property type="term" value="C:cytosol"/>
    <property type="evidence" value="ECO:0007669"/>
    <property type="project" value="TreeGrafter"/>
</dbReference>
<accession>A0A1V4ESC7</accession>
<evidence type="ECO:0000256" key="2">
    <source>
        <dbReference type="ARBA" id="ARBA00009320"/>
    </source>
</evidence>
<dbReference type="PANTHER" id="PTHR42743">
    <property type="entry name" value="AMINO-ACID AMINOTRANSFERASE"/>
    <property type="match status" value="1"/>
</dbReference>
<dbReference type="AlphaFoldDB" id="A0A1V4ESC7"/>
<dbReference type="Gene3D" id="3.20.10.10">
    <property type="entry name" value="D-amino Acid Aminotransferase, subunit A, domain 2"/>
    <property type="match status" value="1"/>
</dbReference>
<keyword evidence="6" id="KW-1185">Reference proteome</keyword>
<gene>
    <name evidence="5" type="ORF">B2M26_09010</name>
</gene>
<reference evidence="5 6" key="1">
    <citation type="submission" date="2017-02" db="EMBL/GenBank/DDBJ databases">
        <title>Draft genome of Acidibacillus ferrooxidans Huett2.</title>
        <authorList>
            <person name="Schopf S."/>
        </authorList>
    </citation>
    <scope>NUCLEOTIDE SEQUENCE [LARGE SCALE GENOMIC DNA]</scope>
    <source>
        <strain evidence="5 6">Huett2</strain>
    </source>
</reference>
<dbReference type="InterPro" id="IPR043131">
    <property type="entry name" value="BCAT-like_N"/>
</dbReference>
<dbReference type="InterPro" id="IPR043132">
    <property type="entry name" value="BCAT-like_C"/>
</dbReference>
<dbReference type="Proteomes" id="UP000190229">
    <property type="component" value="Unassembled WGS sequence"/>
</dbReference>
<evidence type="ECO:0000256" key="1">
    <source>
        <dbReference type="ARBA" id="ARBA00001933"/>
    </source>
</evidence>
<dbReference type="GO" id="GO:0003824">
    <property type="term" value="F:catalytic activity"/>
    <property type="evidence" value="ECO:0007669"/>
    <property type="project" value="InterPro"/>
</dbReference>
<dbReference type="GO" id="GO:0046394">
    <property type="term" value="P:carboxylic acid biosynthetic process"/>
    <property type="evidence" value="ECO:0007669"/>
    <property type="project" value="UniProtKB-ARBA"/>
</dbReference>
<comment type="caution">
    <text evidence="5">The sequence shown here is derived from an EMBL/GenBank/DDBJ whole genome shotgun (WGS) entry which is preliminary data.</text>
</comment>
<evidence type="ECO:0008006" key="7">
    <source>
        <dbReference type="Google" id="ProtNLM"/>
    </source>
</evidence>
<dbReference type="InterPro" id="IPR036038">
    <property type="entry name" value="Aminotransferase-like"/>
</dbReference>